<evidence type="ECO:0000313" key="1">
    <source>
        <dbReference type="EMBL" id="GBL82562.1"/>
    </source>
</evidence>
<proteinExistence type="predicted"/>
<keyword evidence="2" id="KW-1185">Reference proteome</keyword>
<protein>
    <submittedName>
        <fullName evidence="1">Uncharacterized protein</fullName>
    </submittedName>
</protein>
<comment type="caution">
    <text evidence="1">The sequence shown here is derived from an EMBL/GenBank/DDBJ whole genome shotgun (WGS) entry which is preliminary data.</text>
</comment>
<dbReference type="AlphaFoldDB" id="A0A4Y2ARH5"/>
<reference evidence="1 2" key="1">
    <citation type="journal article" date="2019" name="Sci. Rep.">
        <title>Orb-weaving spider Araneus ventricosus genome elucidates the spidroin gene catalogue.</title>
        <authorList>
            <person name="Kono N."/>
            <person name="Nakamura H."/>
            <person name="Ohtoshi R."/>
            <person name="Moran D.A.P."/>
            <person name="Shinohara A."/>
            <person name="Yoshida Y."/>
            <person name="Fujiwara M."/>
            <person name="Mori M."/>
            <person name="Tomita M."/>
            <person name="Arakawa K."/>
        </authorList>
    </citation>
    <scope>NUCLEOTIDE SEQUENCE [LARGE SCALE GENOMIC DNA]</scope>
</reference>
<dbReference type="EMBL" id="BGPR01000029">
    <property type="protein sequence ID" value="GBL82562.1"/>
    <property type="molecule type" value="Genomic_DNA"/>
</dbReference>
<evidence type="ECO:0000313" key="2">
    <source>
        <dbReference type="Proteomes" id="UP000499080"/>
    </source>
</evidence>
<accession>A0A4Y2ARH5</accession>
<organism evidence="1 2">
    <name type="scientific">Araneus ventricosus</name>
    <name type="common">Orbweaver spider</name>
    <name type="synonym">Epeira ventricosa</name>
    <dbReference type="NCBI Taxonomy" id="182803"/>
    <lineage>
        <taxon>Eukaryota</taxon>
        <taxon>Metazoa</taxon>
        <taxon>Ecdysozoa</taxon>
        <taxon>Arthropoda</taxon>
        <taxon>Chelicerata</taxon>
        <taxon>Arachnida</taxon>
        <taxon>Araneae</taxon>
        <taxon>Araneomorphae</taxon>
        <taxon>Entelegynae</taxon>
        <taxon>Araneoidea</taxon>
        <taxon>Araneidae</taxon>
        <taxon>Araneus</taxon>
    </lineage>
</organism>
<dbReference type="Proteomes" id="UP000499080">
    <property type="component" value="Unassembled WGS sequence"/>
</dbReference>
<name>A0A4Y2ARH5_ARAVE</name>
<gene>
    <name evidence="1" type="ORF">AVEN_263656_1</name>
</gene>
<sequence>MSSSQIKYKLKLLCTRLIIRNALHGNPKVVYKKLKGKLPVSKWHIDSRLNFAREQLPAVFGRKKFNFDGPDVWYHLIQNTTFCKNTNSERDPTSFVPHLQPVVQLKLFFYRKQNELSVISGHAGSYFAAGDCSSAVANPEFGSGD</sequence>